<dbReference type="OrthoDB" id="9792992at2"/>
<evidence type="ECO:0000259" key="2">
    <source>
        <dbReference type="Pfam" id="PF06580"/>
    </source>
</evidence>
<dbReference type="EMBL" id="QLII01000001">
    <property type="protein sequence ID" value="RAI75455.1"/>
    <property type="molecule type" value="Genomic_DNA"/>
</dbReference>
<dbReference type="PANTHER" id="PTHR34220">
    <property type="entry name" value="SENSOR HISTIDINE KINASE YPDA"/>
    <property type="match status" value="1"/>
</dbReference>
<feature type="transmembrane region" description="Helical" evidence="1">
    <location>
        <begin position="80"/>
        <end position="102"/>
    </location>
</feature>
<feature type="transmembrane region" description="Helical" evidence="1">
    <location>
        <begin position="133"/>
        <end position="154"/>
    </location>
</feature>
<keyword evidence="1" id="KW-0472">Membrane</keyword>
<reference evidence="3 4" key="1">
    <citation type="submission" date="2018-06" db="EMBL/GenBank/DDBJ databases">
        <title>Spirosoma sp. HMF3257 Genome sequencing and assembly.</title>
        <authorList>
            <person name="Kang H."/>
            <person name="Cha I."/>
            <person name="Kim H."/>
            <person name="Kang J."/>
            <person name="Joh K."/>
        </authorList>
    </citation>
    <scope>NUCLEOTIDE SEQUENCE [LARGE SCALE GENOMIC DNA]</scope>
    <source>
        <strain evidence="3 4">HMF3257</strain>
    </source>
</reference>
<feature type="transmembrane region" description="Helical" evidence="1">
    <location>
        <begin position="38"/>
        <end position="59"/>
    </location>
</feature>
<dbReference type="InterPro" id="IPR010559">
    <property type="entry name" value="Sig_transdc_His_kin_internal"/>
</dbReference>
<proteinExistence type="predicted"/>
<dbReference type="RefSeq" id="WP_111343899.1">
    <property type="nucleotide sequence ID" value="NZ_QLII01000001.1"/>
</dbReference>
<evidence type="ECO:0000313" key="3">
    <source>
        <dbReference type="EMBL" id="RAI75455.1"/>
    </source>
</evidence>
<evidence type="ECO:0000313" key="4">
    <source>
        <dbReference type="Proteomes" id="UP000249016"/>
    </source>
</evidence>
<keyword evidence="1" id="KW-1133">Transmembrane helix</keyword>
<dbReference type="GO" id="GO:0016020">
    <property type="term" value="C:membrane"/>
    <property type="evidence" value="ECO:0007669"/>
    <property type="project" value="InterPro"/>
</dbReference>
<keyword evidence="4" id="KW-1185">Reference proteome</keyword>
<dbReference type="InterPro" id="IPR050640">
    <property type="entry name" value="Bact_2-comp_sensor_kinase"/>
</dbReference>
<dbReference type="GO" id="GO:0000155">
    <property type="term" value="F:phosphorelay sensor kinase activity"/>
    <property type="evidence" value="ECO:0007669"/>
    <property type="project" value="InterPro"/>
</dbReference>
<name>A0A327NL25_9BACT</name>
<accession>A0A327NL25</accession>
<comment type="caution">
    <text evidence="3">The sequence shown here is derived from an EMBL/GenBank/DDBJ whole genome shotgun (WGS) entry which is preliminary data.</text>
</comment>
<protein>
    <submittedName>
        <fullName evidence="3">Sensor protein lytS</fullName>
    </submittedName>
</protein>
<dbReference type="PANTHER" id="PTHR34220:SF7">
    <property type="entry name" value="SENSOR HISTIDINE KINASE YPDA"/>
    <property type="match status" value="1"/>
</dbReference>
<evidence type="ECO:0000256" key="1">
    <source>
        <dbReference type="SAM" id="Phobius"/>
    </source>
</evidence>
<dbReference type="Pfam" id="PF06580">
    <property type="entry name" value="His_kinase"/>
    <property type="match status" value="1"/>
</dbReference>
<feature type="domain" description="Signal transduction histidine kinase internal region" evidence="2">
    <location>
        <begin position="174"/>
        <end position="250"/>
    </location>
</feature>
<feature type="transmembrane region" description="Helical" evidence="1">
    <location>
        <begin position="12"/>
        <end position="32"/>
    </location>
</feature>
<sequence>MKFFERYQTWLHLIGWVGFIGLPILTLPNFFWNRQDMFSIGLTQLLTNGLIIGYFYLNLHSLTPALLQPQPNSVPPFPRFLLSVFIMLLSVILVKAICFYAFPFTFMPPFQRDLRIPGSKPGLAVAPILPWPALFSSGLSFGFALLVSSLMALFRFHTRSQEIQQLMVLEKLSAELAMLKLQISPHFLFNTLNNIRWLARQKADQTEEAIVTLGQLLRYMIYQAQQNKVTLRQEVQHLQHYIDLQKMRLTPRQTVTFTCKGDIDSYEIEPLLFISFVENAFKYGLHGQQPGHIHIWLSVMNHILTFGTENPAFHTWIEKSQEAIRSDLNQNTPGIGIANVKKRLLFHYPGQHELQITNENHLFRIVLTLQLAHDKTTLSRH</sequence>
<gene>
    <name evidence="3" type="ORF">HMF3257_17100</name>
</gene>
<keyword evidence="1" id="KW-0812">Transmembrane</keyword>
<dbReference type="AlphaFoldDB" id="A0A327NL25"/>
<dbReference type="Proteomes" id="UP000249016">
    <property type="component" value="Unassembled WGS sequence"/>
</dbReference>
<organism evidence="3 4">
    <name type="scientific">Spirosoma telluris</name>
    <dbReference type="NCBI Taxonomy" id="2183553"/>
    <lineage>
        <taxon>Bacteria</taxon>
        <taxon>Pseudomonadati</taxon>
        <taxon>Bacteroidota</taxon>
        <taxon>Cytophagia</taxon>
        <taxon>Cytophagales</taxon>
        <taxon>Cytophagaceae</taxon>
        <taxon>Spirosoma</taxon>
    </lineage>
</organism>